<keyword evidence="6 7" id="KW-0472">Membrane</keyword>
<dbReference type="KEGG" id="vni:VIBNI_A1204"/>
<feature type="transmembrane region" description="Helical" evidence="7">
    <location>
        <begin position="404"/>
        <end position="425"/>
    </location>
</feature>
<feature type="transmembrane region" description="Helical" evidence="7">
    <location>
        <begin position="246"/>
        <end position="264"/>
    </location>
</feature>
<dbReference type="InterPro" id="IPR010656">
    <property type="entry name" value="DctM"/>
</dbReference>
<keyword evidence="2" id="KW-1003">Cell membrane</keyword>
<evidence type="ECO:0000256" key="2">
    <source>
        <dbReference type="ARBA" id="ARBA00022475"/>
    </source>
</evidence>
<feature type="transmembrane region" description="Helical" evidence="7">
    <location>
        <begin position="52"/>
        <end position="73"/>
    </location>
</feature>
<protein>
    <recommendedName>
        <fullName evidence="7">TRAP transporter large permease protein</fullName>
    </recommendedName>
</protein>
<evidence type="ECO:0000256" key="6">
    <source>
        <dbReference type="ARBA" id="ARBA00023136"/>
    </source>
</evidence>
<feature type="transmembrane region" description="Helical" evidence="7">
    <location>
        <begin position="102"/>
        <end position="127"/>
    </location>
</feature>
<comment type="function">
    <text evidence="7">Part of the tripartite ATP-independent periplasmic (TRAP) transport system.</text>
</comment>
<evidence type="ECO:0000313" key="10">
    <source>
        <dbReference type="Proteomes" id="UP000016895"/>
    </source>
</evidence>
<evidence type="ECO:0000256" key="4">
    <source>
        <dbReference type="ARBA" id="ARBA00022692"/>
    </source>
</evidence>
<dbReference type="PATRIC" id="fig|1260221.3.peg.1158"/>
<comment type="subcellular location">
    <subcellularLocation>
        <location evidence="1 7">Cell inner membrane</location>
        <topology evidence="1 7">Multi-pass membrane protein</topology>
    </subcellularLocation>
</comment>
<evidence type="ECO:0000256" key="3">
    <source>
        <dbReference type="ARBA" id="ARBA00022519"/>
    </source>
</evidence>
<feature type="transmembrane region" description="Helical" evidence="7">
    <location>
        <begin position="6"/>
        <end position="31"/>
    </location>
</feature>
<comment type="caution">
    <text evidence="7">Lacks conserved residue(s) required for the propagation of feature annotation.</text>
</comment>
<sequence length="429" mass="45535">MSVEQVGIAVLLGSFFILMLLRVPIAFALGISSVLTAWQLDLPLLLIAQRMVNGMFSFTFLAVPFFILVGSIMTEGGISDRLVRFSEVLVGRFRGGMAQGNVVASTFFGGISGSSVADVASIGSFLIPAMKRSGYPAEYSVAVTVTSSVQGVLIPPSQNMIYYALAAGGLPISQLFIAGYVPGILLSVSLMMLCGFLASKNHHPKGLRYSFKEGMAIVGEASIGLLTIVIIIGGIVLGIFTATESAAVAVAYALLVTVLIYKSVTRTQMNKIMSDTLKTLSMVIAIIMTSSAFGYLLSFLSVPSLLADFILGLSENPYIILLAINVLLLVLGMLMDMGVLILILTPILLPIAKTIGVDPIHFGIIMLLNLGIGVCTPPVGTSLMVGCGIGKVKIEATARQMLPFYLTMVGVLMLVTYFPMITLWLPSLL</sequence>
<dbReference type="Pfam" id="PF06808">
    <property type="entry name" value="DctM"/>
    <property type="match status" value="1"/>
</dbReference>
<keyword evidence="5 7" id="KW-1133">Transmembrane helix</keyword>
<evidence type="ECO:0000256" key="1">
    <source>
        <dbReference type="ARBA" id="ARBA00004429"/>
    </source>
</evidence>
<feature type="transmembrane region" description="Helical" evidence="7">
    <location>
        <begin position="318"/>
        <end position="348"/>
    </location>
</feature>
<feature type="transmembrane region" description="Helical" evidence="7">
    <location>
        <begin position="177"/>
        <end position="198"/>
    </location>
</feature>
<reference evidence="9 10" key="1">
    <citation type="journal article" date="2013" name="ISME J.">
        <title>Comparative genomics of pathogenic lineages of Vibrio nigripulchritudo identifies virulence-associated traits.</title>
        <authorList>
            <person name="Goudenege D."/>
            <person name="Labreuche Y."/>
            <person name="Krin E."/>
            <person name="Ansquer D."/>
            <person name="Mangenot S."/>
            <person name="Calteau A."/>
            <person name="Medigue C."/>
            <person name="Mazel D."/>
            <person name="Polz M.F."/>
            <person name="Le Roux F."/>
        </authorList>
    </citation>
    <scope>NUCLEOTIDE SEQUENCE [LARGE SCALE GENOMIC DNA]</scope>
    <source>
        <strain evidence="10">SnF1</strain>
    </source>
</reference>
<evidence type="ECO:0000259" key="8">
    <source>
        <dbReference type="Pfam" id="PF06808"/>
    </source>
</evidence>
<proteinExistence type="inferred from homology"/>
<keyword evidence="4 7" id="KW-0812">Transmembrane</keyword>
<dbReference type="Proteomes" id="UP000016895">
    <property type="component" value="Chromosome 1"/>
</dbReference>
<dbReference type="GO" id="GO:0022857">
    <property type="term" value="F:transmembrane transporter activity"/>
    <property type="evidence" value="ECO:0007669"/>
    <property type="project" value="UniProtKB-UniRule"/>
</dbReference>
<dbReference type="EMBL" id="FO203526">
    <property type="protein sequence ID" value="CCO57345.1"/>
    <property type="molecule type" value="Genomic_DNA"/>
</dbReference>
<feature type="transmembrane region" description="Helical" evidence="7">
    <location>
        <begin position="276"/>
        <end position="298"/>
    </location>
</feature>
<name>U4JWR6_9VIBR</name>
<comment type="similarity">
    <text evidence="7">Belongs to the TRAP transporter large permease family.</text>
</comment>
<dbReference type="STRING" id="28173.VIBNI_A1204"/>
<organism evidence="9 10">
    <name type="scientific">Vibrio nigripulchritudo</name>
    <dbReference type="NCBI Taxonomy" id="28173"/>
    <lineage>
        <taxon>Bacteria</taxon>
        <taxon>Pseudomonadati</taxon>
        <taxon>Pseudomonadota</taxon>
        <taxon>Gammaproteobacteria</taxon>
        <taxon>Vibrionales</taxon>
        <taxon>Vibrionaceae</taxon>
        <taxon>Vibrio</taxon>
    </lineage>
</organism>
<feature type="transmembrane region" description="Helical" evidence="7">
    <location>
        <begin position="218"/>
        <end position="240"/>
    </location>
</feature>
<keyword evidence="3 7" id="KW-0997">Cell inner membrane</keyword>
<keyword evidence="7" id="KW-0813">Transport</keyword>
<keyword evidence="10" id="KW-1185">Reference proteome</keyword>
<dbReference type="AlphaFoldDB" id="U4JWR6"/>
<dbReference type="NCBIfam" id="TIGR00786">
    <property type="entry name" value="dctM"/>
    <property type="match status" value="1"/>
</dbReference>
<dbReference type="GO" id="GO:0005886">
    <property type="term" value="C:plasma membrane"/>
    <property type="evidence" value="ECO:0007669"/>
    <property type="project" value="UniProtKB-SubCell"/>
</dbReference>
<dbReference type="RefSeq" id="WP_022550314.1">
    <property type="nucleotide sequence ID" value="NC_022528.1"/>
</dbReference>
<evidence type="ECO:0000256" key="5">
    <source>
        <dbReference type="ARBA" id="ARBA00022989"/>
    </source>
</evidence>
<dbReference type="PANTHER" id="PTHR33362">
    <property type="entry name" value="SIALIC ACID TRAP TRANSPORTER PERMEASE PROTEIN SIAT-RELATED"/>
    <property type="match status" value="1"/>
</dbReference>
<evidence type="ECO:0000256" key="7">
    <source>
        <dbReference type="RuleBase" id="RU369079"/>
    </source>
</evidence>
<dbReference type="OrthoDB" id="8627919at2"/>
<gene>
    <name evidence="9" type="ORF">VIBNI_A1204</name>
</gene>
<dbReference type="InterPro" id="IPR004681">
    <property type="entry name" value="TRAP_DctM"/>
</dbReference>
<evidence type="ECO:0000313" key="9">
    <source>
        <dbReference type="EMBL" id="CCO57345.1"/>
    </source>
</evidence>
<feature type="domain" description="TRAP C4-dicarboxylate transport system permease DctM subunit" evidence="8">
    <location>
        <begin position="12"/>
        <end position="420"/>
    </location>
</feature>
<accession>U4JWR6</accession>
<feature type="transmembrane region" description="Helical" evidence="7">
    <location>
        <begin position="360"/>
        <end position="384"/>
    </location>
</feature>
<comment type="subunit">
    <text evidence="7">The complex comprises the extracytoplasmic solute receptor protein and the two transmembrane proteins.</text>
</comment>
<dbReference type="PIRSF" id="PIRSF006066">
    <property type="entry name" value="HI0050"/>
    <property type="match status" value="1"/>
</dbReference>
<dbReference type="PANTHER" id="PTHR33362:SF2">
    <property type="entry name" value="TRAP TRANSPORTER LARGE PERMEASE PROTEIN"/>
    <property type="match status" value="1"/>
</dbReference>